<dbReference type="PANTHER" id="PTHR47611:SF3">
    <property type="entry name" value="HAT C-TERMINAL DIMERISATION DOMAIN-CONTAINING PROTEIN"/>
    <property type="match status" value="1"/>
</dbReference>
<keyword evidence="3" id="KW-1185">Reference proteome</keyword>
<name>A0A8K0KQT4_LADFU</name>
<reference evidence="2" key="2">
    <citation type="submission" date="2017-10" db="EMBL/GenBank/DDBJ databases">
        <title>Ladona fulva Genome sequencing and assembly.</title>
        <authorList>
            <person name="Murali S."/>
            <person name="Richards S."/>
            <person name="Bandaranaike D."/>
            <person name="Bellair M."/>
            <person name="Blankenburg K."/>
            <person name="Chao H."/>
            <person name="Dinh H."/>
            <person name="Doddapaneni H."/>
            <person name="Dugan-Rocha S."/>
            <person name="Elkadiri S."/>
            <person name="Gnanaolivu R."/>
            <person name="Hernandez B."/>
            <person name="Skinner E."/>
            <person name="Javaid M."/>
            <person name="Lee S."/>
            <person name="Li M."/>
            <person name="Ming W."/>
            <person name="Munidasa M."/>
            <person name="Muniz J."/>
            <person name="Nguyen L."/>
            <person name="Hughes D."/>
            <person name="Osuji N."/>
            <person name="Pu L.-L."/>
            <person name="Puazo M."/>
            <person name="Qu C."/>
            <person name="Quiroz J."/>
            <person name="Raj R."/>
            <person name="Weissenberger G."/>
            <person name="Xin Y."/>
            <person name="Zou X."/>
            <person name="Han Y."/>
            <person name="Worley K."/>
            <person name="Muzny D."/>
            <person name="Gibbs R."/>
        </authorList>
    </citation>
    <scope>NUCLEOTIDE SEQUENCE</scope>
    <source>
        <strain evidence="2">Sampled in the wild</strain>
    </source>
</reference>
<reference evidence="2" key="1">
    <citation type="submission" date="2013-04" db="EMBL/GenBank/DDBJ databases">
        <authorList>
            <person name="Qu J."/>
            <person name="Murali S.C."/>
            <person name="Bandaranaike D."/>
            <person name="Bellair M."/>
            <person name="Blankenburg K."/>
            <person name="Chao H."/>
            <person name="Dinh H."/>
            <person name="Doddapaneni H."/>
            <person name="Downs B."/>
            <person name="Dugan-Rocha S."/>
            <person name="Elkadiri S."/>
            <person name="Gnanaolivu R.D."/>
            <person name="Hernandez B."/>
            <person name="Javaid M."/>
            <person name="Jayaseelan J.C."/>
            <person name="Lee S."/>
            <person name="Li M."/>
            <person name="Ming W."/>
            <person name="Munidasa M."/>
            <person name="Muniz J."/>
            <person name="Nguyen L."/>
            <person name="Ongeri F."/>
            <person name="Osuji N."/>
            <person name="Pu L.-L."/>
            <person name="Puazo M."/>
            <person name="Qu C."/>
            <person name="Quiroz J."/>
            <person name="Raj R."/>
            <person name="Weissenberger G."/>
            <person name="Xin Y."/>
            <person name="Zou X."/>
            <person name="Han Y."/>
            <person name="Richards S."/>
            <person name="Worley K."/>
            <person name="Muzny D."/>
            <person name="Gibbs R."/>
        </authorList>
    </citation>
    <scope>NUCLEOTIDE SEQUENCE</scope>
    <source>
        <strain evidence="2">Sampled in the wild</strain>
    </source>
</reference>
<sequence length="76" mass="9187">MDKFLEEPHLLRKKVPLQWWWKNRDIYLRLFSVRKRRLCVVGSSVPCERVFSKAGTIHCERRSLKPKRLSKLSYVS</sequence>
<organism evidence="2 3">
    <name type="scientific">Ladona fulva</name>
    <name type="common">Scarce chaser dragonfly</name>
    <name type="synonym">Libellula fulva</name>
    <dbReference type="NCBI Taxonomy" id="123851"/>
    <lineage>
        <taxon>Eukaryota</taxon>
        <taxon>Metazoa</taxon>
        <taxon>Ecdysozoa</taxon>
        <taxon>Arthropoda</taxon>
        <taxon>Hexapoda</taxon>
        <taxon>Insecta</taxon>
        <taxon>Pterygota</taxon>
        <taxon>Palaeoptera</taxon>
        <taxon>Odonata</taxon>
        <taxon>Epiprocta</taxon>
        <taxon>Anisoptera</taxon>
        <taxon>Libelluloidea</taxon>
        <taxon>Libellulidae</taxon>
        <taxon>Ladona</taxon>
    </lineage>
</organism>
<gene>
    <name evidence="2" type="ORF">J437_LFUL018318</name>
</gene>
<dbReference type="Pfam" id="PF05699">
    <property type="entry name" value="Dimer_Tnp_hAT"/>
    <property type="match status" value="1"/>
</dbReference>
<evidence type="ECO:0000259" key="1">
    <source>
        <dbReference type="Pfam" id="PF05699"/>
    </source>
</evidence>
<feature type="domain" description="HAT C-terminal dimerisation" evidence="1">
    <location>
        <begin position="2"/>
        <end position="74"/>
    </location>
</feature>
<dbReference type="InterPro" id="IPR008906">
    <property type="entry name" value="HATC_C_dom"/>
</dbReference>
<dbReference type="InterPro" id="IPR012337">
    <property type="entry name" value="RNaseH-like_sf"/>
</dbReference>
<dbReference type="PANTHER" id="PTHR47611">
    <property type="entry name" value="HAT DIMERISATION DOMAIN, C-TERMINAL"/>
    <property type="match status" value="1"/>
</dbReference>
<dbReference type="Proteomes" id="UP000792457">
    <property type="component" value="Unassembled WGS sequence"/>
</dbReference>
<accession>A0A8K0KQT4</accession>
<protein>
    <recommendedName>
        <fullName evidence="1">HAT C-terminal dimerisation domain-containing protein</fullName>
    </recommendedName>
</protein>
<dbReference type="EMBL" id="KZ309429">
    <property type="protein sequence ID" value="KAG8238754.1"/>
    <property type="molecule type" value="Genomic_DNA"/>
</dbReference>
<evidence type="ECO:0000313" key="3">
    <source>
        <dbReference type="Proteomes" id="UP000792457"/>
    </source>
</evidence>
<evidence type="ECO:0000313" key="2">
    <source>
        <dbReference type="EMBL" id="KAG8238754.1"/>
    </source>
</evidence>
<dbReference type="SUPFAM" id="SSF53098">
    <property type="entry name" value="Ribonuclease H-like"/>
    <property type="match status" value="1"/>
</dbReference>
<dbReference type="GO" id="GO:0046983">
    <property type="term" value="F:protein dimerization activity"/>
    <property type="evidence" value="ECO:0007669"/>
    <property type="project" value="InterPro"/>
</dbReference>
<proteinExistence type="predicted"/>
<dbReference type="AlphaFoldDB" id="A0A8K0KQT4"/>
<comment type="caution">
    <text evidence="2">The sequence shown here is derived from an EMBL/GenBank/DDBJ whole genome shotgun (WGS) entry which is preliminary data.</text>
</comment>
<dbReference type="OrthoDB" id="3062869at2759"/>